<evidence type="ECO:0000313" key="8">
    <source>
        <dbReference type="EMBL" id="OAL36295.1"/>
    </source>
</evidence>
<evidence type="ECO:0000256" key="6">
    <source>
        <dbReference type="ARBA" id="ARBA00023242"/>
    </source>
</evidence>
<accession>A0A178D596</accession>
<dbReference type="GeneID" id="34587871"/>
<evidence type="ECO:0000256" key="5">
    <source>
        <dbReference type="ARBA" id="ARBA00022833"/>
    </source>
</evidence>
<protein>
    <recommendedName>
        <fullName evidence="7">Xylanolytic transcriptional activator regulatory domain-containing protein</fullName>
    </recommendedName>
</protein>
<dbReference type="PANTHER" id="PTHR40626">
    <property type="entry name" value="MIP31509P"/>
    <property type="match status" value="1"/>
</dbReference>
<proteinExistence type="predicted"/>
<keyword evidence="5" id="KW-0862">Zinc</keyword>
<dbReference type="Proteomes" id="UP000185904">
    <property type="component" value="Unassembled WGS sequence"/>
</dbReference>
<reference evidence="8 9" key="1">
    <citation type="submission" date="2016-03" db="EMBL/GenBank/DDBJ databases">
        <title>The draft genome sequence of Fonsecaea nubica causative agent of cutaneous subcutaneous infection in human host.</title>
        <authorList>
            <person name="Costa F."/>
            <person name="Sybren D.H."/>
            <person name="Raittz R.T."/>
            <person name="Weiss V.A."/>
            <person name="Leao A.C."/>
            <person name="Gomes R."/>
            <person name="De Souza E.M."/>
            <person name="Pedrosa F.O."/>
            <person name="Steffens M.B."/>
            <person name="Bombassaro A."/>
            <person name="Tadra-Sfeir M.Z."/>
            <person name="Moreno L.F."/>
            <person name="Najafzadeh M.J."/>
            <person name="Felipe M.S."/>
            <person name="Teixeira M."/>
            <person name="Sun J."/>
            <person name="Xi L."/>
            <person name="Castro M.A."/>
            <person name="Vicente V.A."/>
        </authorList>
    </citation>
    <scope>NUCLEOTIDE SEQUENCE [LARGE SCALE GENOMIC DNA]</scope>
    <source>
        <strain evidence="8 9">CBS 269.64</strain>
    </source>
</reference>
<dbReference type="OrthoDB" id="654211at2759"/>
<dbReference type="RefSeq" id="XP_022501307.1">
    <property type="nucleotide sequence ID" value="XM_022642749.1"/>
</dbReference>
<gene>
    <name evidence="8" type="ORF">AYO20_04453</name>
</gene>
<evidence type="ECO:0000259" key="7">
    <source>
        <dbReference type="Pfam" id="PF04082"/>
    </source>
</evidence>
<organism evidence="8 9">
    <name type="scientific">Fonsecaea nubica</name>
    <dbReference type="NCBI Taxonomy" id="856822"/>
    <lineage>
        <taxon>Eukaryota</taxon>
        <taxon>Fungi</taxon>
        <taxon>Dikarya</taxon>
        <taxon>Ascomycota</taxon>
        <taxon>Pezizomycotina</taxon>
        <taxon>Eurotiomycetes</taxon>
        <taxon>Chaetothyriomycetidae</taxon>
        <taxon>Chaetothyriales</taxon>
        <taxon>Herpotrichiellaceae</taxon>
        <taxon>Fonsecaea</taxon>
    </lineage>
</organism>
<dbReference type="CDD" id="cd12148">
    <property type="entry name" value="fungal_TF_MHR"/>
    <property type="match status" value="1"/>
</dbReference>
<evidence type="ECO:0000256" key="3">
    <source>
        <dbReference type="ARBA" id="ARBA00022737"/>
    </source>
</evidence>
<dbReference type="Pfam" id="PF04082">
    <property type="entry name" value="Fungal_trans"/>
    <property type="match status" value="1"/>
</dbReference>
<feature type="domain" description="Xylanolytic transcriptional activator regulatory" evidence="7">
    <location>
        <begin position="309"/>
        <end position="593"/>
    </location>
</feature>
<dbReference type="InterPro" id="IPR007219">
    <property type="entry name" value="XnlR_reg_dom"/>
</dbReference>
<dbReference type="GO" id="GO:0005634">
    <property type="term" value="C:nucleus"/>
    <property type="evidence" value="ECO:0007669"/>
    <property type="project" value="UniProtKB-SubCell"/>
</dbReference>
<keyword evidence="4" id="KW-0863">Zinc-finger</keyword>
<name>A0A178D596_9EURO</name>
<comment type="caution">
    <text evidence="8">The sequence shown here is derived from an EMBL/GenBank/DDBJ whole genome shotgun (WGS) entry which is preliminary data.</text>
</comment>
<dbReference type="GO" id="GO:0006351">
    <property type="term" value="P:DNA-templated transcription"/>
    <property type="evidence" value="ECO:0007669"/>
    <property type="project" value="InterPro"/>
</dbReference>
<keyword evidence="2" id="KW-0479">Metal-binding</keyword>
<dbReference type="InterPro" id="IPR051059">
    <property type="entry name" value="VerF-like"/>
</dbReference>
<evidence type="ECO:0000256" key="4">
    <source>
        <dbReference type="ARBA" id="ARBA00022771"/>
    </source>
</evidence>
<keyword evidence="3" id="KW-0677">Repeat</keyword>
<comment type="subcellular location">
    <subcellularLocation>
        <location evidence="1">Nucleus</location>
    </subcellularLocation>
</comment>
<dbReference type="EMBL" id="LVCJ01000023">
    <property type="protein sequence ID" value="OAL36295.1"/>
    <property type="molecule type" value="Genomic_DNA"/>
</dbReference>
<keyword evidence="6" id="KW-0539">Nucleus</keyword>
<evidence type="ECO:0000256" key="1">
    <source>
        <dbReference type="ARBA" id="ARBA00004123"/>
    </source>
</evidence>
<dbReference type="GO" id="GO:0000785">
    <property type="term" value="C:chromatin"/>
    <property type="evidence" value="ECO:0007669"/>
    <property type="project" value="TreeGrafter"/>
</dbReference>
<sequence length="703" mass="79325">MCYDGIKQNVKIKTELDLCIGKKCKNVEHVMNARPRSVHAMATVGDGPMTQASVQSSTWKAPDEDQLWDYLDLDLDEDAIPFLPSTYSLSASDSNRSGFELGSPPTIPYALSSSLSVYLGVLDQDPVQSFEFLMRFTSPKVYGISAKFNGVIRTHEPRGLTLGPKDYSQYICRQLPNSMPGEYSELFASGLSCSPVPVLEEAGRANWSSDSLEFCTVLAGGYPGDQSNFNIVAAFHGSDAHDGIRGAFSSTPDVYTDPLALKSHEILLGIQEVAMSQVGCLRRNRQGWSPILGQTCIQFFHPARLRRYLDHFWTYWYPHWVTIHKPSFSAMDAPRSLVAAMALIGACASPEESDREDAQFWRNYVEEMVFVDMSSTPDFATSDVTLSTDGVRAQLRSLQAAFVVCMYQIWEGRNFDAKRIRHERYGTVVTMARALIPYAKHTGLDKVRPESFHWQHFALIEQVIRTVIYVFLVDTYFVIFHSLPPQMSIQELKMDLASPEECFQAPDASSCFYHLRPWASLPLCGDGFILYGAIKCLRKRDMDDKVFLHLARAGPLNLWVLCSALHILIFNIEPAFGHKSQFLAHDNALTNWRRVWNQHLVQKPGETSVSEVDDRDACPLWTRPGLMRYAPEWWLLARHILQRMKSCQADLEASEDLSGPGSWRSNLGPSIIQRMDTFDTTEVHRFICRCPTLASNAEARNHA</sequence>
<dbReference type="PANTHER" id="PTHR40626:SF3">
    <property type="entry name" value="TRANSCRIPTION FACTOR WITH C2H2 AND ZN(2)-CYS(6) DNA BINDING DOMAIN (EUROFUNG)-RELATED"/>
    <property type="match status" value="1"/>
</dbReference>
<evidence type="ECO:0000313" key="9">
    <source>
        <dbReference type="Proteomes" id="UP000185904"/>
    </source>
</evidence>
<dbReference type="GO" id="GO:0008270">
    <property type="term" value="F:zinc ion binding"/>
    <property type="evidence" value="ECO:0007669"/>
    <property type="project" value="UniProtKB-KW"/>
</dbReference>
<dbReference type="GO" id="GO:0000981">
    <property type="term" value="F:DNA-binding transcription factor activity, RNA polymerase II-specific"/>
    <property type="evidence" value="ECO:0007669"/>
    <property type="project" value="InterPro"/>
</dbReference>
<dbReference type="AlphaFoldDB" id="A0A178D596"/>
<dbReference type="GO" id="GO:0000978">
    <property type="term" value="F:RNA polymerase II cis-regulatory region sequence-specific DNA binding"/>
    <property type="evidence" value="ECO:0007669"/>
    <property type="project" value="InterPro"/>
</dbReference>
<keyword evidence="9" id="KW-1185">Reference proteome</keyword>
<evidence type="ECO:0000256" key="2">
    <source>
        <dbReference type="ARBA" id="ARBA00022723"/>
    </source>
</evidence>